<accession>A0A0N8RMG7</accession>
<evidence type="ECO:0000313" key="2">
    <source>
        <dbReference type="EMBL" id="KPX42743.1"/>
    </source>
</evidence>
<reference evidence="2 3" key="1">
    <citation type="submission" date="2015-09" db="EMBL/GenBank/DDBJ databases">
        <title>Genome announcement of multiple Pseudomonas syringae strains.</title>
        <authorList>
            <person name="Thakur S."/>
            <person name="Wang P.W."/>
            <person name="Gong Y."/>
            <person name="Weir B.S."/>
            <person name="Guttman D.S."/>
        </authorList>
    </citation>
    <scope>NUCLEOTIDE SEQUENCE [LARGE SCALE GENOMIC DNA]</scope>
    <source>
        <strain evidence="2 3">ICMP4531</strain>
    </source>
</reference>
<dbReference type="EMBL" id="LJQM01000189">
    <property type="protein sequence ID" value="KPX42743.1"/>
    <property type="molecule type" value="Genomic_DNA"/>
</dbReference>
<evidence type="ECO:0000256" key="1">
    <source>
        <dbReference type="SAM" id="MobiDB-lite"/>
    </source>
</evidence>
<evidence type="ECO:0000313" key="3">
    <source>
        <dbReference type="Proteomes" id="UP000050557"/>
    </source>
</evidence>
<sequence length="66" mass="7160">MKIRALWGFKGIQTELKNATGQARAGEEFDVSDEYGHTLVGKGLAAEVDGKTAPKTNKQAKPEENK</sequence>
<proteinExistence type="predicted"/>
<dbReference type="PATRIC" id="fig|251654.3.peg.4272"/>
<organism evidence="2 3">
    <name type="scientific">Pseudomonas syringae pv. helianthi</name>
    <dbReference type="NCBI Taxonomy" id="251654"/>
    <lineage>
        <taxon>Bacteria</taxon>
        <taxon>Pseudomonadati</taxon>
        <taxon>Pseudomonadota</taxon>
        <taxon>Gammaproteobacteria</taxon>
        <taxon>Pseudomonadales</taxon>
        <taxon>Pseudomonadaceae</taxon>
        <taxon>Pseudomonas</taxon>
    </lineage>
</organism>
<dbReference type="Proteomes" id="UP000050557">
    <property type="component" value="Unassembled WGS sequence"/>
</dbReference>
<name>A0A0N8RMG7_9PSED</name>
<gene>
    <name evidence="2" type="ORF">ALO68_03202</name>
</gene>
<dbReference type="AlphaFoldDB" id="A0A0N8RMG7"/>
<comment type="caution">
    <text evidence="2">The sequence shown here is derived from an EMBL/GenBank/DDBJ whole genome shotgun (WGS) entry which is preliminary data.</text>
</comment>
<dbReference type="RefSeq" id="WP_054987322.1">
    <property type="nucleotide sequence ID" value="NZ_CP092918.1"/>
</dbReference>
<protein>
    <submittedName>
        <fullName evidence="2">Uncharacterized protein</fullName>
    </submittedName>
</protein>
<feature type="region of interest" description="Disordered" evidence="1">
    <location>
        <begin position="46"/>
        <end position="66"/>
    </location>
</feature>